<evidence type="ECO:0000313" key="2">
    <source>
        <dbReference type="Proteomes" id="UP001597343"/>
    </source>
</evidence>
<comment type="caution">
    <text evidence="1">The sequence shown here is derived from an EMBL/GenBank/DDBJ whole genome shotgun (WGS) entry which is preliminary data.</text>
</comment>
<name>A0ABW5A029_9BACL</name>
<gene>
    <name evidence="1" type="ORF">ACFSOY_16695</name>
</gene>
<reference evidence="2" key="1">
    <citation type="journal article" date="2019" name="Int. J. Syst. Evol. Microbiol.">
        <title>The Global Catalogue of Microorganisms (GCM) 10K type strain sequencing project: providing services to taxonomists for standard genome sequencing and annotation.</title>
        <authorList>
            <consortium name="The Broad Institute Genomics Platform"/>
            <consortium name="The Broad Institute Genome Sequencing Center for Infectious Disease"/>
            <person name="Wu L."/>
            <person name="Ma J."/>
        </authorList>
    </citation>
    <scope>NUCLEOTIDE SEQUENCE [LARGE SCALE GENOMIC DNA]</scope>
    <source>
        <strain evidence="2">CGMCC 1.13574</strain>
    </source>
</reference>
<keyword evidence="2" id="KW-1185">Reference proteome</keyword>
<dbReference type="EMBL" id="JBHUIO010000011">
    <property type="protein sequence ID" value="MFD2171602.1"/>
    <property type="molecule type" value="Genomic_DNA"/>
</dbReference>
<accession>A0ABW5A029</accession>
<dbReference type="Proteomes" id="UP001597343">
    <property type="component" value="Unassembled WGS sequence"/>
</dbReference>
<sequence length="202" mass="23466">MKKRALTATVAVLLIGGITIFTLMKEDPYANIEIATSSAMFEKFHNIDELEKGSELVVIGNFTGERELFHRPDNYGGPGITLSKSTVNIEKVLKGEAKEKETIPVFEESYIKNDYYVNTADYKWMNKDGRYLLFLEWNTRKDTYIIVGIYQGKYDLKLTKKIKQHESSKKAFLDSEVEFLGRDHELEHFYKLKEEALKKYKL</sequence>
<evidence type="ECO:0000313" key="1">
    <source>
        <dbReference type="EMBL" id="MFD2171602.1"/>
    </source>
</evidence>
<protein>
    <recommendedName>
        <fullName evidence="3">DUF4825 domain-containing protein</fullName>
    </recommendedName>
</protein>
<evidence type="ECO:0008006" key="3">
    <source>
        <dbReference type="Google" id="ProtNLM"/>
    </source>
</evidence>
<dbReference type="RefSeq" id="WP_386048551.1">
    <property type="nucleotide sequence ID" value="NZ_JBHUIO010000011.1"/>
</dbReference>
<organism evidence="1 2">
    <name type="scientific">Tumebacillus lipolyticus</name>
    <dbReference type="NCBI Taxonomy" id="1280370"/>
    <lineage>
        <taxon>Bacteria</taxon>
        <taxon>Bacillati</taxon>
        <taxon>Bacillota</taxon>
        <taxon>Bacilli</taxon>
        <taxon>Bacillales</taxon>
        <taxon>Alicyclobacillaceae</taxon>
        <taxon>Tumebacillus</taxon>
    </lineage>
</organism>
<proteinExistence type="predicted"/>